<dbReference type="EMBL" id="SMOL01000160">
    <property type="protein sequence ID" value="KAB2625038.1"/>
    <property type="molecule type" value="Genomic_DNA"/>
</dbReference>
<accession>A0A5N5HBN9</accession>
<name>A0A5N5HBN9_9ROSA</name>
<proteinExistence type="predicted"/>
<comment type="caution">
    <text evidence="1">The sequence shown here is derived from an EMBL/GenBank/DDBJ whole genome shotgun (WGS) entry which is preliminary data.</text>
</comment>
<keyword evidence="2" id="KW-1185">Reference proteome</keyword>
<evidence type="ECO:0000313" key="2">
    <source>
        <dbReference type="Proteomes" id="UP000327157"/>
    </source>
</evidence>
<dbReference type="Proteomes" id="UP000327157">
    <property type="component" value="Chromosome 16"/>
</dbReference>
<dbReference type="AlphaFoldDB" id="A0A5N5HBN9"/>
<reference evidence="2" key="2">
    <citation type="submission" date="2019-10" db="EMBL/GenBank/DDBJ databases">
        <title>A de novo genome assembly of a pear dwarfing rootstock.</title>
        <authorList>
            <person name="Wang F."/>
            <person name="Wang J."/>
            <person name="Li S."/>
            <person name="Zhang Y."/>
            <person name="Fang M."/>
            <person name="Ma L."/>
            <person name="Zhao Y."/>
            <person name="Jiang S."/>
        </authorList>
    </citation>
    <scope>NUCLEOTIDE SEQUENCE [LARGE SCALE GENOMIC DNA]</scope>
</reference>
<sequence>MIQSSPRRNSLSLIHSLSLTRCLAAARRLTLTPRRLLLAAYPELKPITSAA</sequence>
<organism evidence="1 2">
    <name type="scientific">Pyrus ussuriensis x Pyrus communis</name>
    <dbReference type="NCBI Taxonomy" id="2448454"/>
    <lineage>
        <taxon>Eukaryota</taxon>
        <taxon>Viridiplantae</taxon>
        <taxon>Streptophyta</taxon>
        <taxon>Embryophyta</taxon>
        <taxon>Tracheophyta</taxon>
        <taxon>Spermatophyta</taxon>
        <taxon>Magnoliopsida</taxon>
        <taxon>eudicotyledons</taxon>
        <taxon>Gunneridae</taxon>
        <taxon>Pentapetalae</taxon>
        <taxon>rosids</taxon>
        <taxon>fabids</taxon>
        <taxon>Rosales</taxon>
        <taxon>Rosaceae</taxon>
        <taxon>Amygdaloideae</taxon>
        <taxon>Maleae</taxon>
        <taxon>Pyrus</taxon>
    </lineage>
</organism>
<protein>
    <submittedName>
        <fullName evidence="1">Mediator-associated protein 2</fullName>
    </submittedName>
</protein>
<evidence type="ECO:0000313" key="1">
    <source>
        <dbReference type="EMBL" id="KAB2625038.1"/>
    </source>
</evidence>
<reference evidence="1 2" key="1">
    <citation type="submission" date="2019-09" db="EMBL/GenBank/DDBJ databases">
        <authorList>
            <person name="Ou C."/>
        </authorList>
    </citation>
    <scope>NUCLEOTIDE SEQUENCE [LARGE SCALE GENOMIC DNA]</scope>
    <source>
        <strain evidence="1">S2</strain>
        <tissue evidence="1">Leaf</tissue>
    </source>
</reference>
<gene>
    <name evidence="1" type="ORF">D8674_016698</name>
</gene>
<reference evidence="1 2" key="3">
    <citation type="submission" date="2019-11" db="EMBL/GenBank/DDBJ databases">
        <title>A de novo genome assembly of a pear dwarfing rootstock.</title>
        <authorList>
            <person name="Wang F."/>
            <person name="Wang J."/>
            <person name="Li S."/>
            <person name="Zhang Y."/>
            <person name="Fang M."/>
            <person name="Ma L."/>
            <person name="Zhao Y."/>
            <person name="Jiang S."/>
        </authorList>
    </citation>
    <scope>NUCLEOTIDE SEQUENCE [LARGE SCALE GENOMIC DNA]</scope>
    <source>
        <strain evidence="1">S2</strain>
        <tissue evidence="1">Leaf</tissue>
    </source>
</reference>